<organism evidence="2 3">
    <name type="scientific">Thermosporothrix hazakensis</name>
    <dbReference type="NCBI Taxonomy" id="644383"/>
    <lineage>
        <taxon>Bacteria</taxon>
        <taxon>Bacillati</taxon>
        <taxon>Chloroflexota</taxon>
        <taxon>Ktedonobacteria</taxon>
        <taxon>Ktedonobacterales</taxon>
        <taxon>Thermosporotrichaceae</taxon>
        <taxon>Thermosporothrix</taxon>
    </lineage>
</organism>
<reference evidence="2 3" key="1">
    <citation type="submission" date="2018-06" db="EMBL/GenBank/DDBJ databases">
        <title>Genomic Encyclopedia of Archaeal and Bacterial Type Strains, Phase II (KMG-II): from individual species to whole genera.</title>
        <authorList>
            <person name="Goeker M."/>
        </authorList>
    </citation>
    <scope>NUCLEOTIDE SEQUENCE [LARGE SCALE GENOMIC DNA]</scope>
    <source>
        <strain evidence="2 3">ATCC BAA-1881</strain>
    </source>
</reference>
<accession>A0A326URX7</accession>
<feature type="transmembrane region" description="Helical" evidence="1">
    <location>
        <begin position="92"/>
        <end position="113"/>
    </location>
</feature>
<dbReference type="OrthoDB" id="9156709at2"/>
<keyword evidence="1" id="KW-0472">Membrane</keyword>
<protein>
    <submittedName>
        <fullName evidence="2">Uncharacterized protein</fullName>
    </submittedName>
</protein>
<gene>
    <name evidence="2" type="ORF">EI42_01074</name>
</gene>
<evidence type="ECO:0000313" key="3">
    <source>
        <dbReference type="Proteomes" id="UP000248806"/>
    </source>
</evidence>
<feature type="transmembrane region" description="Helical" evidence="1">
    <location>
        <begin position="64"/>
        <end position="86"/>
    </location>
</feature>
<dbReference type="Proteomes" id="UP000248806">
    <property type="component" value="Unassembled WGS sequence"/>
</dbReference>
<comment type="caution">
    <text evidence="2">The sequence shown here is derived from an EMBL/GenBank/DDBJ whole genome shotgun (WGS) entry which is preliminary data.</text>
</comment>
<dbReference type="RefSeq" id="WP_111319627.1">
    <property type="nucleotide sequence ID" value="NZ_BIFX01000001.1"/>
</dbReference>
<name>A0A326URX7_THEHA</name>
<feature type="transmembrane region" description="Helical" evidence="1">
    <location>
        <begin position="7"/>
        <end position="30"/>
    </location>
</feature>
<sequence>MSILFHILKWVGPLSGVGAITLGLLHWFFHISFLELHMLFGFLVTLSLLLSGILALLTRGIRVLGAIALVFVLIVPVFGLTQMLIFIGDFHWLIQIAHLLVGVAAVQIIEKICKHALQNKQKPVIGKKAVSVS</sequence>
<evidence type="ECO:0000313" key="2">
    <source>
        <dbReference type="EMBL" id="PZW34237.1"/>
    </source>
</evidence>
<feature type="transmembrane region" description="Helical" evidence="1">
    <location>
        <begin position="36"/>
        <end position="57"/>
    </location>
</feature>
<keyword evidence="1" id="KW-1133">Transmembrane helix</keyword>
<evidence type="ECO:0000256" key="1">
    <source>
        <dbReference type="SAM" id="Phobius"/>
    </source>
</evidence>
<dbReference type="EMBL" id="QKUF01000002">
    <property type="protein sequence ID" value="PZW34237.1"/>
    <property type="molecule type" value="Genomic_DNA"/>
</dbReference>
<dbReference type="AlphaFoldDB" id="A0A326URX7"/>
<keyword evidence="3" id="KW-1185">Reference proteome</keyword>
<keyword evidence="1" id="KW-0812">Transmembrane</keyword>
<proteinExistence type="predicted"/>